<evidence type="ECO:0000313" key="1">
    <source>
        <dbReference type="EMBL" id="KAJ7316181.1"/>
    </source>
</evidence>
<evidence type="ECO:0008006" key="3">
    <source>
        <dbReference type="Google" id="ProtNLM"/>
    </source>
</evidence>
<comment type="caution">
    <text evidence="1">The sequence shown here is derived from an EMBL/GenBank/DDBJ whole genome shotgun (WGS) entry which is preliminary data.</text>
</comment>
<keyword evidence="2" id="KW-1185">Reference proteome</keyword>
<name>A0A9Q0XIE9_9SAUR</name>
<reference evidence="1" key="1">
    <citation type="journal article" date="2023" name="DNA Res.">
        <title>Chromosome-level genome assembly of Phrynocephalus forsythii using third-generation DNA sequencing and Hi-C analysis.</title>
        <authorList>
            <person name="Qi Y."/>
            <person name="Zhao W."/>
            <person name="Zhao Y."/>
            <person name="Niu C."/>
            <person name="Cao S."/>
            <person name="Zhang Y."/>
        </authorList>
    </citation>
    <scope>NUCLEOTIDE SEQUENCE</scope>
    <source>
        <tissue evidence="1">Muscle</tissue>
    </source>
</reference>
<dbReference type="Proteomes" id="UP001142489">
    <property type="component" value="Unassembled WGS sequence"/>
</dbReference>
<proteinExistence type="predicted"/>
<organism evidence="1 2">
    <name type="scientific">Phrynocephalus forsythii</name>
    <dbReference type="NCBI Taxonomy" id="171643"/>
    <lineage>
        <taxon>Eukaryota</taxon>
        <taxon>Metazoa</taxon>
        <taxon>Chordata</taxon>
        <taxon>Craniata</taxon>
        <taxon>Vertebrata</taxon>
        <taxon>Euteleostomi</taxon>
        <taxon>Lepidosauria</taxon>
        <taxon>Squamata</taxon>
        <taxon>Bifurcata</taxon>
        <taxon>Unidentata</taxon>
        <taxon>Episquamata</taxon>
        <taxon>Toxicofera</taxon>
        <taxon>Iguania</taxon>
        <taxon>Acrodonta</taxon>
        <taxon>Agamidae</taxon>
        <taxon>Agaminae</taxon>
        <taxon>Phrynocephalus</taxon>
    </lineage>
</organism>
<accession>A0A9Q0XIE9</accession>
<dbReference type="OrthoDB" id="410381at2759"/>
<protein>
    <recommendedName>
        <fullName evidence="3">Reverse transcriptase</fullName>
    </recommendedName>
</protein>
<sequence>MMCNSENETEKDLIRWEEGWKDENMNIHGERQKSPMVDEWEDRIQVYKACVLSTLLYCSESWTIHAQQERKLNTFHMRCLRRIFNITWQDKVPNSIVLNRAGIPSMYTLLKQRRLRWLGNVVRMDDGQIPKDLLYGELMKGKRPRGRPQLRYKDIYLTSLGVLKELEKLAQCLMTVWLGPMRT</sequence>
<dbReference type="AlphaFoldDB" id="A0A9Q0XIE9"/>
<dbReference type="EMBL" id="JAPFRF010000011">
    <property type="protein sequence ID" value="KAJ7316181.1"/>
    <property type="molecule type" value="Genomic_DNA"/>
</dbReference>
<evidence type="ECO:0000313" key="2">
    <source>
        <dbReference type="Proteomes" id="UP001142489"/>
    </source>
</evidence>
<dbReference type="PANTHER" id="PTHR47027:SF20">
    <property type="entry name" value="REVERSE TRANSCRIPTASE-LIKE PROTEIN WITH RNA-DIRECTED DNA POLYMERASE DOMAIN"/>
    <property type="match status" value="1"/>
</dbReference>
<gene>
    <name evidence="1" type="ORF">JRQ81_002343</name>
</gene>
<dbReference type="PANTHER" id="PTHR47027">
    <property type="entry name" value="REVERSE TRANSCRIPTASE DOMAIN-CONTAINING PROTEIN"/>
    <property type="match status" value="1"/>
</dbReference>